<reference evidence="3 4" key="1">
    <citation type="submission" date="2015-08" db="EMBL/GenBank/DDBJ databases">
        <title>Genomes of Isolates from Cabo Rojo, PR.</title>
        <authorList>
            <person name="Sanchez-Nieves R.L."/>
            <person name="Montalvo-Rodriguez R."/>
        </authorList>
    </citation>
    <scope>NUCLEOTIDE SEQUENCE [LARGE SCALE GENOMIC DNA]</scope>
    <source>
        <strain evidence="3 4">5</strain>
    </source>
</reference>
<organism evidence="3 4">
    <name type="scientific">Halorubrum tropicale</name>
    <dbReference type="NCBI Taxonomy" id="1765655"/>
    <lineage>
        <taxon>Archaea</taxon>
        <taxon>Methanobacteriati</taxon>
        <taxon>Methanobacteriota</taxon>
        <taxon>Stenosarchaea group</taxon>
        <taxon>Halobacteria</taxon>
        <taxon>Halobacteriales</taxon>
        <taxon>Haloferacaceae</taxon>
        <taxon>Halorubrum</taxon>
    </lineage>
</organism>
<feature type="region of interest" description="Disordered" evidence="1">
    <location>
        <begin position="122"/>
        <end position="147"/>
    </location>
</feature>
<keyword evidence="2" id="KW-1133">Transmembrane helix</keyword>
<evidence type="ECO:0000313" key="3">
    <source>
        <dbReference type="EMBL" id="KOX96943.1"/>
    </source>
</evidence>
<gene>
    <name evidence="3" type="ORF">AMR74_05805</name>
</gene>
<dbReference type="AlphaFoldDB" id="A0A0N0BRJ5"/>
<evidence type="ECO:0000256" key="1">
    <source>
        <dbReference type="SAM" id="MobiDB-lite"/>
    </source>
</evidence>
<dbReference type="OrthoDB" id="329486at2157"/>
<dbReference type="PATRIC" id="fig|1705389.3.peg.3115"/>
<name>A0A0N0BRJ5_9EURY</name>
<dbReference type="RefSeq" id="WP_053771120.1">
    <property type="nucleotide sequence ID" value="NZ_LIST01000002.1"/>
</dbReference>
<evidence type="ECO:0000313" key="4">
    <source>
        <dbReference type="Proteomes" id="UP000037747"/>
    </source>
</evidence>
<keyword evidence="4" id="KW-1185">Reference proteome</keyword>
<dbReference type="Proteomes" id="UP000037747">
    <property type="component" value="Unassembled WGS sequence"/>
</dbReference>
<feature type="transmembrane region" description="Helical" evidence="2">
    <location>
        <begin position="40"/>
        <end position="57"/>
    </location>
</feature>
<proteinExistence type="predicted"/>
<protein>
    <submittedName>
        <fullName evidence="3">Uncharacterized protein</fullName>
    </submittedName>
</protein>
<dbReference type="EMBL" id="LIST01000002">
    <property type="protein sequence ID" value="KOX96943.1"/>
    <property type="molecule type" value="Genomic_DNA"/>
</dbReference>
<keyword evidence="2" id="KW-0472">Membrane</keyword>
<keyword evidence="2" id="KW-0812">Transmembrane</keyword>
<comment type="caution">
    <text evidence="3">The sequence shown here is derived from an EMBL/GenBank/DDBJ whole genome shotgun (WGS) entry which is preliminary data.</text>
</comment>
<sequence length="147" mass="16214">MKLSTRRTIRQWFLDAPRGTAFGLYAGAAGVAALGFFADADSVILAGVLSGVLLFYLRDEVLPADACPNCNSRIDVQSQRYCATCGERLDEIEAAPPIDDRVDERFRPVGLREIERTANRDVERSPPIEAIADGGSYEQGEYDEVRE</sequence>
<feature type="transmembrane region" description="Helical" evidence="2">
    <location>
        <begin position="12"/>
        <end position="34"/>
    </location>
</feature>
<evidence type="ECO:0000256" key="2">
    <source>
        <dbReference type="SAM" id="Phobius"/>
    </source>
</evidence>
<dbReference type="STRING" id="1765655.AMR74_05805"/>
<accession>A0A0N0BRJ5</accession>